<comment type="caution">
    <text evidence="2">The sequence shown here is derived from an EMBL/GenBank/DDBJ whole genome shotgun (WGS) entry which is preliminary data.</text>
</comment>
<evidence type="ECO:0000256" key="1">
    <source>
        <dbReference type="SAM" id="MobiDB-lite"/>
    </source>
</evidence>
<evidence type="ECO:0000313" key="3">
    <source>
        <dbReference type="Proteomes" id="UP000287651"/>
    </source>
</evidence>
<protein>
    <submittedName>
        <fullName evidence="2">Uncharacterized protein</fullName>
    </submittedName>
</protein>
<name>A0A426XF10_ENSVE</name>
<dbReference type="Proteomes" id="UP000287651">
    <property type="component" value="Unassembled WGS sequence"/>
</dbReference>
<proteinExistence type="predicted"/>
<accession>A0A426XF10</accession>
<feature type="region of interest" description="Disordered" evidence="1">
    <location>
        <begin position="175"/>
        <end position="231"/>
    </location>
</feature>
<evidence type="ECO:0000313" key="2">
    <source>
        <dbReference type="EMBL" id="RRT38068.1"/>
    </source>
</evidence>
<dbReference type="AlphaFoldDB" id="A0A426XF10"/>
<gene>
    <name evidence="2" type="ORF">B296_00052599</name>
</gene>
<dbReference type="EMBL" id="AMZH03021593">
    <property type="protein sequence ID" value="RRT38068.1"/>
    <property type="molecule type" value="Genomic_DNA"/>
</dbReference>
<reference evidence="2 3" key="1">
    <citation type="journal article" date="2014" name="Agronomy (Basel)">
        <title>A Draft Genome Sequence for Ensete ventricosum, the Drought-Tolerant Tree Against Hunger.</title>
        <authorList>
            <person name="Harrison J."/>
            <person name="Moore K.A."/>
            <person name="Paszkiewicz K."/>
            <person name="Jones T."/>
            <person name="Grant M."/>
            <person name="Ambacheew D."/>
            <person name="Muzemil S."/>
            <person name="Studholme D.J."/>
        </authorList>
    </citation>
    <scope>NUCLEOTIDE SEQUENCE [LARGE SCALE GENOMIC DNA]</scope>
</reference>
<organism evidence="2 3">
    <name type="scientific">Ensete ventricosum</name>
    <name type="common">Abyssinian banana</name>
    <name type="synonym">Musa ensete</name>
    <dbReference type="NCBI Taxonomy" id="4639"/>
    <lineage>
        <taxon>Eukaryota</taxon>
        <taxon>Viridiplantae</taxon>
        <taxon>Streptophyta</taxon>
        <taxon>Embryophyta</taxon>
        <taxon>Tracheophyta</taxon>
        <taxon>Spermatophyta</taxon>
        <taxon>Magnoliopsida</taxon>
        <taxon>Liliopsida</taxon>
        <taxon>Zingiberales</taxon>
        <taxon>Musaceae</taxon>
        <taxon>Ensete</taxon>
    </lineage>
</organism>
<sequence>MCSTRSELPSYASSIGSQMFCEIGLSWIPGMKGDLTMELSPSSSFDLINYFCTSSGRRFVSHSCALRESIESEESVSDSGMLCVACLLRNWSVNNVLGRSLGKLLRELWDHIIRLSYDWGLYWRLLTDPELTPLSYTAPQAITVEAILGLAHQVQALMGMIQAIIHHIPQLAQTTTPPQLEPQRPPTNQGRSWEHSASARPGPMEQNPPEARSKTPSIIPEKSTAPYLGEK</sequence>